<evidence type="ECO:0000259" key="1">
    <source>
        <dbReference type="SMART" id="SM00829"/>
    </source>
</evidence>
<dbReference type="PANTHER" id="PTHR43482">
    <property type="entry name" value="PROTEIN AST1-RELATED"/>
    <property type="match status" value="1"/>
</dbReference>
<organism evidence="2 3">
    <name type="scientific">Microbacterium oxydans</name>
    <dbReference type="NCBI Taxonomy" id="82380"/>
    <lineage>
        <taxon>Bacteria</taxon>
        <taxon>Bacillati</taxon>
        <taxon>Actinomycetota</taxon>
        <taxon>Actinomycetes</taxon>
        <taxon>Micrococcales</taxon>
        <taxon>Microbacteriaceae</taxon>
        <taxon>Microbacterium</taxon>
    </lineage>
</organism>
<dbReference type="KEGG" id="moy:CVS54_03557"/>
<dbReference type="Pfam" id="PF13602">
    <property type="entry name" value="ADH_zinc_N_2"/>
    <property type="match status" value="1"/>
</dbReference>
<evidence type="ECO:0000313" key="3">
    <source>
        <dbReference type="Proteomes" id="UP000274841"/>
    </source>
</evidence>
<proteinExistence type="predicted"/>
<feature type="domain" description="Enoyl reductase (ER)" evidence="1">
    <location>
        <begin position="19"/>
        <end position="319"/>
    </location>
</feature>
<dbReference type="RefSeq" id="WP_127012791.1">
    <property type="nucleotide sequence ID" value="NZ_CP031422.1"/>
</dbReference>
<dbReference type="EC" id="1.6.5.5" evidence="2"/>
<dbReference type="EMBL" id="CP031422">
    <property type="protein sequence ID" value="AZS42194.1"/>
    <property type="molecule type" value="Genomic_DNA"/>
</dbReference>
<keyword evidence="2" id="KW-0560">Oxidoreductase</keyword>
<dbReference type="SMART" id="SM00829">
    <property type="entry name" value="PKS_ER"/>
    <property type="match status" value="1"/>
</dbReference>
<dbReference type="GO" id="GO:0003960">
    <property type="term" value="F:quinone reductase (NADPH) activity"/>
    <property type="evidence" value="ECO:0007669"/>
    <property type="project" value="UniProtKB-EC"/>
</dbReference>
<dbReference type="InterPro" id="IPR013154">
    <property type="entry name" value="ADH-like_N"/>
</dbReference>
<dbReference type="SUPFAM" id="SSF51735">
    <property type="entry name" value="NAD(P)-binding Rossmann-fold domains"/>
    <property type="match status" value="1"/>
</dbReference>
<dbReference type="InterPro" id="IPR020843">
    <property type="entry name" value="ER"/>
</dbReference>
<dbReference type="InterPro" id="IPR011032">
    <property type="entry name" value="GroES-like_sf"/>
</dbReference>
<dbReference type="PANTHER" id="PTHR43482:SF1">
    <property type="entry name" value="PROTEIN AST1-RELATED"/>
    <property type="match status" value="1"/>
</dbReference>
<evidence type="ECO:0000313" key="2">
    <source>
        <dbReference type="EMBL" id="AZS42194.1"/>
    </source>
</evidence>
<dbReference type="InterPro" id="IPR036291">
    <property type="entry name" value="NAD(P)-bd_dom_sf"/>
</dbReference>
<dbReference type="SUPFAM" id="SSF50129">
    <property type="entry name" value="GroES-like"/>
    <property type="match status" value="1"/>
</dbReference>
<protein>
    <submittedName>
        <fullName evidence="2">Quinone oxidoreductase 1</fullName>
        <ecNumber evidence="2">1.6.5.5</ecNumber>
    </submittedName>
</protein>
<dbReference type="CDD" id="cd05289">
    <property type="entry name" value="MDR_like_2"/>
    <property type="match status" value="1"/>
</dbReference>
<accession>A0A3Q9J662</accession>
<dbReference type="InterPro" id="IPR052585">
    <property type="entry name" value="Lipid_raft_assoc_Zn_ADH"/>
</dbReference>
<gene>
    <name evidence="2" type="primary">qorA_3</name>
    <name evidence="2" type="ORF">CVS54_03557</name>
</gene>
<dbReference type="Pfam" id="PF08240">
    <property type="entry name" value="ADH_N"/>
    <property type="match status" value="1"/>
</dbReference>
<dbReference type="Gene3D" id="3.90.180.10">
    <property type="entry name" value="Medium-chain alcohol dehydrogenases, catalytic domain"/>
    <property type="match status" value="1"/>
</dbReference>
<dbReference type="AlphaFoldDB" id="A0A3Q9J662"/>
<reference evidence="2 3" key="1">
    <citation type="submission" date="2018-08" db="EMBL/GenBank/DDBJ databases">
        <title>Microbacterium oxydans strain HG3.</title>
        <authorList>
            <person name="ORTET P."/>
        </authorList>
    </citation>
    <scope>NUCLEOTIDE SEQUENCE [LARGE SCALE GENOMIC DNA]</scope>
    <source>
        <strain evidence="2 3">HG3</strain>
    </source>
</reference>
<dbReference type="Proteomes" id="UP000274841">
    <property type="component" value="Chromosome"/>
</dbReference>
<dbReference type="Gene3D" id="3.40.50.720">
    <property type="entry name" value="NAD(P)-binding Rossmann-like Domain"/>
    <property type="match status" value="1"/>
</dbReference>
<name>A0A3Q9J662_9MICO</name>
<sequence length="336" mass="35041">MASELADTTSRRVVFRRFGGPEVLELERRAVPRPARGEVLVRVAAAGVNPVDWKLFSGRPMHDPYERSLPSGNGYDFSGTIQALGDGAGEARAHDARGWRIGDAVFGGLRYHAQADHLVIDPAVLVEVPAGLGLVEAGALNVTGRTAVASVRSLGITAGDVVLVSGAAGGVGILTAQLCVLRGARVLGTASPRNHPLLRRLGIEPLPYGPALADLLRAATPEGVTAVLDTVGHGSVELALALGVPADRINTIADYDARARHPVRGVGGSAAGTEELGIIAQLIADGRVEMPIDSVHPLEEVRAAYTRSIAGRASGKIVLTTATSRRPHEHPPHGRL</sequence>